<dbReference type="Proteomes" id="UP001142055">
    <property type="component" value="Chromosome 2"/>
</dbReference>
<comment type="caution">
    <text evidence="2">The sequence shown here is derived from an EMBL/GenBank/DDBJ whole genome shotgun (WGS) entry which is preliminary data.</text>
</comment>
<accession>A0A9Q0M777</accession>
<keyword evidence="3" id="KW-1185">Reference proteome</keyword>
<evidence type="ECO:0000313" key="3">
    <source>
        <dbReference type="Proteomes" id="UP001142055"/>
    </source>
</evidence>
<dbReference type="Gene3D" id="1.10.150.50">
    <property type="entry name" value="Transcription Factor, Ets-1"/>
    <property type="match status" value="1"/>
</dbReference>
<protein>
    <submittedName>
        <fullName evidence="2">Uncharacterized protein</fullName>
    </submittedName>
</protein>
<evidence type="ECO:0000256" key="1">
    <source>
        <dbReference type="SAM" id="MobiDB-lite"/>
    </source>
</evidence>
<dbReference type="OrthoDB" id="8188861at2759"/>
<name>A0A9Q0M777_BLOTA</name>
<organism evidence="2 3">
    <name type="scientific">Blomia tropicalis</name>
    <name type="common">Mite</name>
    <dbReference type="NCBI Taxonomy" id="40697"/>
    <lineage>
        <taxon>Eukaryota</taxon>
        <taxon>Metazoa</taxon>
        <taxon>Ecdysozoa</taxon>
        <taxon>Arthropoda</taxon>
        <taxon>Chelicerata</taxon>
        <taxon>Arachnida</taxon>
        <taxon>Acari</taxon>
        <taxon>Acariformes</taxon>
        <taxon>Sarcoptiformes</taxon>
        <taxon>Astigmata</taxon>
        <taxon>Glycyphagoidea</taxon>
        <taxon>Echimyopodidae</taxon>
        <taxon>Blomia</taxon>
    </lineage>
</organism>
<evidence type="ECO:0000313" key="2">
    <source>
        <dbReference type="EMBL" id="KAJ6218777.1"/>
    </source>
</evidence>
<feature type="region of interest" description="Disordered" evidence="1">
    <location>
        <begin position="36"/>
        <end position="57"/>
    </location>
</feature>
<dbReference type="InterPro" id="IPR013761">
    <property type="entry name" value="SAM/pointed_sf"/>
</dbReference>
<dbReference type="SUPFAM" id="SSF47769">
    <property type="entry name" value="SAM/Pointed domain"/>
    <property type="match status" value="1"/>
</dbReference>
<feature type="compositionally biased region" description="Polar residues" evidence="1">
    <location>
        <begin position="167"/>
        <end position="239"/>
    </location>
</feature>
<sequence length="379" mass="41433">MSLETSLLSTNVTQSLETSLPSAIVTQSLVTSLPSTNVTQPSVTSSPSTIVTQSSETSLPSTIVPQSLISTNISPNHLIKTKLPSVKGPFHISYLNRRTSKVSQQTFIIKNVSGTSTNVSSEESLLASGVATPINHSNQSATVVPSVSLSTAPSSYINIPLLINPNKNDPTQTTNLAGQTGKSDLQVSTQKNTPATKSVSSSIENQTTTVDPETNAQKAVSSTSLTSKHNQSDVDNNLDSNKPINELFITILQPRNKLAVQTNFIAWVNKELAPFYPSSMDLLELYKLPNEIQSWNTKHTQIFLDTLGFKRVAKIMYKNNIDGQAFLFIKPKDLTNRFMMKPSNAAKLGAILKRIHGSLRNEYFQRIKNRNNTCKNITN</sequence>
<feature type="region of interest" description="Disordered" evidence="1">
    <location>
        <begin position="163"/>
        <end position="239"/>
    </location>
</feature>
<feature type="compositionally biased region" description="Low complexity" evidence="1">
    <location>
        <begin position="36"/>
        <end position="55"/>
    </location>
</feature>
<proteinExistence type="predicted"/>
<dbReference type="AlphaFoldDB" id="A0A9Q0M777"/>
<dbReference type="EMBL" id="JAPWDV010000002">
    <property type="protein sequence ID" value="KAJ6218777.1"/>
    <property type="molecule type" value="Genomic_DNA"/>
</dbReference>
<reference evidence="2" key="1">
    <citation type="submission" date="2022-12" db="EMBL/GenBank/DDBJ databases">
        <title>Genome assemblies of Blomia tropicalis.</title>
        <authorList>
            <person name="Cui Y."/>
        </authorList>
    </citation>
    <scope>NUCLEOTIDE SEQUENCE</scope>
    <source>
        <tissue evidence="2">Adult mites</tissue>
    </source>
</reference>
<gene>
    <name evidence="2" type="ORF">RDWZM_004589</name>
</gene>